<gene>
    <name evidence="3" type="ORF">LC_TR7196_c0_g1_i1_g.24145</name>
</gene>
<dbReference type="AlphaFoldDB" id="A0A1J3FZ20"/>
<feature type="compositionally biased region" description="Polar residues" evidence="1">
    <location>
        <begin position="220"/>
        <end position="233"/>
    </location>
</feature>
<feature type="compositionally biased region" description="Acidic residues" evidence="1">
    <location>
        <begin position="208"/>
        <end position="217"/>
    </location>
</feature>
<feature type="compositionally biased region" description="Low complexity" evidence="1">
    <location>
        <begin position="115"/>
        <end position="125"/>
    </location>
</feature>
<dbReference type="EMBL" id="GEVK01004795">
    <property type="protein sequence ID" value="JAU48037.1"/>
    <property type="molecule type" value="Transcribed_RNA"/>
</dbReference>
<protein>
    <submittedName>
        <fullName evidence="3">Zinc finger CCCH domain-containing protein 55</fullName>
    </submittedName>
</protein>
<dbReference type="PANTHER" id="PTHR36886">
    <property type="entry name" value="PROTEIN FRIGIDA-ESSENTIAL 1"/>
    <property type="match status" value="1"/>
</dbReference>
<feature type="compositionally biased region" description="Polar residues" evidence="1">
    <location>
        <begin position="328"/>
        <end position="343"/>
    </location>
</feature>
<feature type="region of interest" description="Disordered" evidence="1">
    <location>
        <begin position="97"/>
        <end position="150"/>
    </location>
</feature>
<feature type="compositionally biased region" description="Basic and acidic residues" evidence="1">
    <location>
        <begin position="440"/>
        <end position="450"/>
    </location>
</feature>
<feature type="domain" description="SFR19-like C-terminal" evidence="2">
    <location>
        <begin position="461"/>
        <end position="518"/>
    </location>
</feature>
<feature type="compositionally biased region" description="Polar residues" evidence="1">
    <location>
        <begin position="358"/>
        <end position="373"/>
    </location>
</feature>
<organism evidence="3">
    <name type="scientific">Noccaea caerulescens</name>
    <name type="common">Alpine penny-cress</name>
    <name type="synonym">Thlaspi caerulescens</name>
    <dbReference type="NCBI Taxonomy" id="107243"/>
    <lineage>
        <taxon>Eukaryota</taxon>
        <taxon>Viridiplantae</taxon>
        <taxon>Streptophyta</taxon>
        <taxon>Embryophyta</taxon>
        <taxon>Tracheophyta</taxon>
        <taxon>Spermatophyta</taxon>
        <taxon>Magnoliopsida</taxon>
        <taxon>eudicotyledons</taxon>
        <taxon>Gunneridae</taxon>
        <taxon>Pentapetalae</taxon>
        <taxon>rosids</taxon>
        <taxon>malvids</taxon>
        <taxon>Brassicales</taxon>
        <taxon>Brassicaceae</taxon>
        <taxon>Coluteocarpeae</taxon>
        <taxon>Noccaea</taxon>
    </lineage>
</organism>
<dbReference type="PANTHER" id="PTHR36886:SF7">
    <property type="entry name" value="EXPRESSED PROTEIN"/>
    <property type="match status" value="1"/>
</dbReference>
<feature type="region of interest" description="Disordered" evidence="1">
    <location>
        <begin position="322"/>
        <end position="450"/>
    </location>
</feature>
<feature type="compositionally biased region" description="Polar residues" evidence="1">
    <location>
        <begin position="179"/>
        <end position="194"/>
    </location>
</feature>
<dbReference type="InterPro" id="IPR057031">
    <property type="entry name" value="SFR19-like_C"/>
</dbReference>
<evidence type="ECO:0000259" key="2">
    <source>
        <dbReference type="Pfam" id="PF23030"/>
    </source>
</evidence>
<accession>A0A1J3FZ20</accession>
<proteinExistence type="predicted"/>
<evidence type="ECO:0000256" key="1">
    <source>
        <dbReference type="SAM" id="MobiDB-lite"/>
    </source>
</evidence>
<evidence type="ECO:0000313" key="3">
    <source>
        <dbReference type="EMBL" id="JAU48037.1"/>
    </source>
</evidence>
<feature type="region of interest" description="Disordered" evidence="1">
    <location>
        <begin position="176"/>
        <end position="292"/>
    </location>
</feature>
<dbReference type="InterPro" id="IPR052650">
    <property type="entry name" value="Zinc_finger_CCCH"/>
</dbReference>
<feature type="compositionally biased region" description="Pro residues" evidence="1">
    <location>
        <begin position="126"/>
        <end position="137"/>
    </location>
</feature>
<reference evidence="3" key="1">
    <citation type="submission" date="2016-07" db="EMBL/GenBank/DDBJ databases">
        <title>De novo transcriptome assembly of four accessions of the metal hyperaccumulator plant Noccaea caerulescens.</title>
        <authorList>
            <person name="Blande D."/>
            <person name="Halimaa P."/>
            <person name="Tervahauta A.I."/>
            <person name="Aarts M.G."/>
            <person name="Karenlampi S.O."/>
        </authorList>
    </citation>
    <scope>NUCLEOTIDE SEQUENCE</scope>
</reference>
<sequence length="533" mass="58360">MHFPMYSNETFNLSPENGPPNQIHLPHLRQNHASHAASLHPPPHPPPAVQQAYMYPLPPPPPGSSAPQSQLITMPGTTQSYLYPSSQGVSSERFYSHLPPVSMLPPPPPLPPGTIPSFPLRSLEPPGMPLPPPPPPLRSSSSSAFENPEAAKHVCESVPLNAVALDYHEGPLVEDAGSLKQSSTSIHCDESSPSLDKAEHDYSSCSDPDIEMEDDITLPENENYTSQPLNCGSDQVPGAYLTTEQPPPQHISAETNSVSKTELPGLKSYAQIHQDTDDGSRQASSSPYSGRAKIVPECSVGDMYDPFVDSFEPESVKLDCVQEHEQTNDSYTVPKASTSSNRPLNMEESNQDVDKQALSESDMTARVSVSSNKPPDVEENTTRNDIAAVVSRGNDGFGENAENERDGNNHETGTPNSRNENPKASNNVPEGDISTRKKSRGDPKEEDSSRSMKLFKVVLTKFVKDLLKPSWRQGNMSKEAFKTIVKRAVDKVSNSMEGRRIPKSRAKIDKYIDTSQQKLTKLVMGYVDKYVEA</sequence>
<feature type="compositionally biased region" description="Polar residues" evidence="1">
    <location>
        <begin position="410"/>
        <end position="428"/>
    </location>
</feature>
<feature type="region of interest" description="Disordered" evidence="1">
    <location>
        <begin position="1"/>
        <end position="72"/>
    </location>
</feature>
<feature type="compositionally biased region" description="Pro residues" evidence="1">
    <location>
        <begin position="102"/>
        <end position="114"/>
    </location>
</feature>
<dbReference type="Pfam" id="PF23030">
    <property type="entry name" value="SCAF11-like_C"/>
    <property type="match status" value="1"/>
</dbReference>
<name>A0A1J3FZ20_NOCCA</name>